<feature type="region of interest" description="Disordered" evidence="1">
    <location>
        <begin position="119"/>
        <end position="140"/>
    </location>
</feature>
<dbReference type="EMBL" id="CAJNJA010073279">
    <property type="protein sequence ID" value="CAE7909205.1"/>
    <property type="molecule type" value="Genomic_DNA"/>
</dbReference>
<dbReference type="Proteomes" id="UP000601435">
    <property type="component" value="Unassembled WGS sequence"/>
</dbReference>
<dbReference type="OrthoDB" id="10338692at2759"/>
<gene>
    <name evidence="2" type="ORF">SNEC2469_LOCUS30896</name>
</gene>
<dbReference type="AlphaFoldDB" id="A0A813BQI5"/>
<name>A0A813BQI5_9DINO</name>
<evidence type="ECO:0000256" key="1">
    <source>
        <dbReference type="SAM" id="MobiDB-lite"/>
    </source>
</evidence>
<accession>A0A813BQI5</accession>
<keyword evidence="3" id="KW-1185">Reference proteome</keyword>
<proteinExistence type="predicted"/>
<evidence type="ECO:0000313" key="3">
    <source>
        <dbReference type="Proteomes" id="UP000601435"/>
    </source>
</evidence>
<organism evidence="2 3">
    <name type="scientific">Symbiodinium necroappetens</name>
    <dbReference type="NCBI Taxonomy" id="1628268"/>
    <lineage>
        <taxon>Eukaryota</taxon>
        <taxon>Sar</taxon>
        <taxon>Alveolata</taxon>
        <taxon>Dinophyceae</taxon>
        <taxon>Suessiales</taxon>
        <taxon>Symbiodiniaceae</taxon>
        <taxon>Symbiodinium</taxon>
    </lineage>
</organism>
<evidence type="ECO:0000313" key="2">
    <source>
        <dbReference type="EMBL" id="CAE7909205.1"/>
    </source>
</evidence>
<reference evidence="2" key="1">
    <citation type="submission" date="2021-02" db="EMBL/GenBank/DDBJ databases">
        <authorList>
            <person name="Dougan E. K."/>
            <person name="Rhodes N."/>
            <person name="Thang M."/>
            <person name="Chan C."/>
        </authorList>
    </citation>
    <scope>NUCLEOTIDE SEQUENCE</scope>
</reference>
<comment type="caution">
    <text evidence="2">The sequence shown here is derived from an EMBL/GenBank/DDBJ whole genome shotgun (WGS) entry which is preliminary data.</text>
</comment>
<protein>
    <submittedName>
        <fullName evidence="2">Uncharacterized protein</fullName>
    </submittedName>
</protein>
<sequence length="140" mass="15997">MKWDPESRQQVESGQIPLKHSKVLELLDIRRRSLPQVNVLQRFHSTRPMAETYQSPVLPFLMSVGIRSAAVDAAYDAFSDLVGCSALRVIGLRHRQERIDRQPLARVLATTFQNSSICDWKRREDQQSKPAPAQEEEAKS</sequence>